<feature type="non-terminal residue" evidence="2">
    <location>
        <position position="1"/>
    </location>
</feature>
<evidence type="ECO:0000256" key="1">
    <source>
        <dbReference type="SAM" id="Phobius"/>
    </source>
</evidence>
<accession>A0A382RZ67</accession>
<dbReference type="EMBL" id="UINC01124866">
    <property type="protein sequence ID" value="SVD02297.1"/>
    <property type="molecule type" value="Genomic_DNA"/>
</dbReference>
<reference evidence="2" key="1">
    <citation type="submission" date="2018-05" db="EMBL/GenBank/DDBJ databases">
        <authorList>
            <person name="Lanie J.A."/>
            <person name="Ng W.-L."/>
            <person name="Kazmierczak K.M."/>
            <person name="Andrzejewski T.M."/>
            <person name="Davidsen T.M."/>
            <person name="Wayne K.J."/>
            <person name="Tettelin H."/>
            <person name="Glass J.I."/>
            <person name="Rusch D."/>
            <person name="Podicherti R."/>
            <person name="Tsui H.-C.T."/>
            <person name="Winkler M.E."/>
        </authorList>
    </citation>
    <scope>NUCLEOTIDE SEQUENCE</scope>
</reference>
<keyword evidence="1" id="KW-0812">Transmembrane</keyword>
<sequence>NASGLEAGTLVTDLNLWARIHTSEGRFHNIFLGEVSKSRSVITGGTVKPDPAGDVSAWFYVEEDIKDTVNPSGEPFRLVSLYFSRKSFARTPPGNISLDDITVKGPSSPPGGLVIEDFETSGQWTPLVNEGRVADISQRMSTPARTGKAGLNLQWEETFKDFPRGVVIPSDPLPLPAIGGPNFSEGQIVRVRAGRILVPVEVRGTTDYFPTLNAADRPFLIISLEPYKRYARTSALERVGDPEEFWASLEDNADRDQAIASLQEAVGGFVIIRDRDRAVDTAQRNPLAGGGWNGLTILSMTAITVAVLLTMVIHSLV</sequence>
<feature type="transmembrane region" description="Helical" evidence="1">
    <location>
        <begin position="292"/>
        <end position="313"/>
    </location>
</feature>
<dbReference type="AlphaFoldDB" id="A0A382RZ67"/>
<name>A0A382RZ67_9ZZZZ</name>
<gene>
    <name evidence="2" type="ORF">METZ01_LOCUS355151</name>
</gene>
<keyword evidence="1" id="KW-0472">Membrane</keyword>
<evidence type="ECO:0000313" key="2">
    <source>
        <dbReference type="EMBL" id="SVD02297.1"/>
    </source>
</evidence>
<proteinExistence type="predicted"/>
<organism evidence="2">
    <name type="scientific">marine metagenome</name>
    <dbReference type="NCBI Taxonomy" id="408172"/>
    <lineage>
        <taxon>unclassified sequences</taxon>
        <taxon>metagenomes</taxon>
        <taxon>ecological metagenomes</taxon>
    </lineage>
</organism>
<keyword evidence="1" id="KW-1133">Transmembrane helix</keyword>
<protein>
    <submittedName>
        <fullName evidence="2">Uncharacterized protein</fullName>
    </submittedName>
</protein>
<feature type="non-terminal residue" evidence="2">
    <location>
        <position position="317"/>
    </location>
</feature>